<evidence type="ECO:0000313" key="1">
    <source>
        <dbReference type="EMBL" id="CCG45231.1"/>
    </source>
</evidence>
<protein>
    <submittedName>
        <fullName evidence="1">Uncharacterized protein</fullName>
    </submittedName>
</protein>
<name>I0JM61_HALH3</name>
<proteinExistence type="predicted"/>
<dbReference type="Proteomes" id="UP000007397">
    <property type="component" value="Chromosome"/>
</dbReference>
<dbReference type="AlphaFoldDB" id="I0JM61"/>
<organism evidence="1 2">
    <name type="scientific">Halobacillus halophilus (strain ATCC 35676 / DSM 2266 / JCM 20832 / KCTC 3685 / LMG 17431 / NBRC 102448 / NCIMB 2269)</name>
    <name type="common">Sporosarcina halophila</name>
    <dbReference type="NCBI Taxonomy" id="866895"/>
    <lineage>
        <taxon>Bacteria</taxon>
        <taxon>Bacillati</taxon>
        <taxon>Bacillota</taxon>
        <taxon>Bacilli</taxon>
        <taxon>Bacillales</taxon>
        <taxon>Bacillaceae</taxon>
        <taxon>Halobacillus</taxon>
    </lineage>
</organism>
<dbReference type="HOGENOM" id="CLU_3403860_0_0_9"/>
<gene>
    <name evidence="1" type="ordered locus">HBHAL_2883</name>
</gene>
<sequence length="30" mass="3253">MDPANRKNGKPEIVLNASIVAFISLDRLGI</sequence>
<dbReference type="KEGG" id="hhd:HBHAL_2883"/>
<reference evidence="1 2" key="1">
    <citation type="journal article" date="2013" name="Environ. Microbiol.">
        <title>Chloride and organic osmolytes: a hybrid strategy to cope with elevated salinities by the moderately halophilic, chloride-dependent bacterium Halobacillus halophilus.</title>
        <authorList>
            <person name="Saum S.H."/>
            <person name="Pfeiffer F."/>
            <person name="Palm P."/>
            <person name="Rampp M."/>
            <person name="Schuster S.C."/>
            <person name="Muller V."/>
            <person name="Oesterhelt D."/>
        </authorList>
    </citation>
    <scope>NUCLEOTIDE SEQUENCE [LARGE SCALE GENOMIC DNA]</scope>
    <source>
        <strain evidence="2">ATCC 35676 / DSM 2266 / JCM 20832 / KCTC 3685 / LMG 17431 / NBRC 102448 / NCIMB 2269</strain>
    </source>
</reference>
<accession>I0JM61</accession>
<evidence type="ECO:0000313" key="2">
    <source>
        <dbReference type="Proteomes" id="UP000007397"/>
    </source>
</evidence>
<keyword evidence="2" id="KW-1185">Reference proteome</keyword>
<dbReference type="EMBL" id="HE717023">
    <property type="protein sequence ID" value="CCG45231.1"/>
    <property type="molecule type" value="Genomic_DNA"/>
</dbReference>